<dbReference type="Pfam" id="PF00448">
    <property type="entry name" value="SRP54"/>
    <property type="match status" value="3"/>
</dbReference>
<evidence type="ECO:0000313" key="7">
    <source>
        <dbReference type="EMBL" id="KAB5569156.1"/>
    </source>
</evidence>
<gene>
    <name evidence="7" type="ORF">DKX38_002949</name>
</gene>
<dbReference type="SMART" id="SM00962">
    <property type="entry name" value="SRP54"/>
    <property type="match status" value="1"/>
</dbReference>
<keyword evidence="3" id="KW-0547">Nucleotide-binding</keyword>
<evidence type="ECO:0000313" key="8">
    <source>
        <dbReference type="Proteomes" id="UP000326939"/>
    </source>
</evidence>
<protein>
    <recommendedName>
        <fullName evidence="6">SRP54-type proteins GTP-binding domain-containing protein</fullName>
    </recommendedName>
</protein>
<dbReference type="PANTHER" id="PTHR43134:SF7">
    <property type="entry name" value="CELL DIVISION PROTEIN FTSY HOMOLOG, CHLOROPLASTIC"/>
    <property type="match status" value="1"/>
</dbReference>
<keyword evidence="4" id="KW-0342">GTP-binding</keyword>
<feature type="domain" description="SRP54-type proteins GTP-binding" evidence="6">
    <location>
        <begin position="1"/>
        <end position="230"/>
    </location>
</feature>
<dbReference type="EMBL" id="VDCV01000002">
    <property type="protein sequence ID" value="KAB5569156.1"/>
    <property type="molecule type" value="Genomic_DNA"/>
</dbReference>
<comment type="subcellular location">
    <subcellularLocation>
        <location evidence="1">Membrane</location>
        <topology evidence="1">Peripheral membrane protein</topology>
    </subcellularLocation>
</comment>
<dbReference type="AlphaFoldDB" id="A0A5N5NS44"/>
<dbReference type="PANTHER" id="PTHR43134">
    <property type="entry name" value="SIGNAL RECOGNITION PARTICLE RECEPTOR SUBUNIT ALPHA"/>
    <property type="match status" value="1"/>
</dbReference>
<evidence type="ECO:0000256" key="1">
    <source>
        <dbReference type="ARBA" id="ARBA00004170"/>
    </source>
</evidence>
<keyword evidence="8" id="KW-1185">Reference proteome</keyword>
<dbReference type="SUPFAM" id="SSF52540">
    <property type="entry name" value="P-loop containing nucleoside triphosphate hydrolases"/>
    <property type="match status" value="1"/>
</dbReference>
<keyword evidence="5" id="KW-0472">Membrane</keyword>
<evidence type="ECO:0000256" key="5">
    <source>
        <dbReference type="ARBA" id="ARBA00023136"/>
    </source>
</evidence>
<comment type="caution">
    <text evidence="7">The sequence shown here is derived from an EMBL/GenBank/DDBJ whole genome shotgun (WGS) entry which is preliminary data.</text>
</comment>
<dbReference type="GO" id="GO:0006614">
    <property type="term" value="P:SRP-dependent cotranslational protein targeting to membrane"/>
    <property type="evidence" value="ECO:0007669"/>
    <property type="project" value="InterPro"/>
</dbReference>
<evidence type="ECO:0000256" key="3">
    <source>
        <dbReference type="ARBA" id="ARBA00022741"/>
    </source>
</evidence>
<evidence type="ECO:0000256" key="2">
    <source>
        <dbReference type="ARBA" id="ARBA00008531"/>
    </source>
</evidence>
<accession>A0A5N5NS44</accession>
<proteinExistence type="inferred from homology"/>
<name>A0A5N5NS44_9ROSI</name>
<dbReference type="GO" id="GO:0005047">
    <property type="term" value="F:signal recognition particle binding"/>
    <property type="evidence" value="ECO:0007669"/>
    <property type="project" value="TreeGrafter"/>
</dbReference>
<comment type="similarity">
    <text evidence="2">Belongs to the GTP-binding SRP family.</text>
</comment>
<organism evidence="7 8">
    <name type="scientific">Salix brachista</name>
    <dbReference type="NCBI Taxonomy" id="2182728"/>
    <lineage>
        <taxon>Eukaryota</taxon>
        <taxon>Viridiplantae</taxon>
        <taxon>Streptophyta</taxon>
        <taxon>Embryophyta</taxon>
        <taxon>Tracheophyta</taxon>
        <taxon>Spermatophyta</taxon>
        <taxon>Magnoliopsida</taxon>
        <taxon>eudicotyledons</taxon>
        <taxon>Gunneridae</taxon>
        <taxon>Pentapetalae</taxon>
        <taxon>rosids</taxon>
        <taxon>fabids</taxon>
        <taxon>Malpighiales</taxon>
        <taxon>Salicaceae</taxon>
        <taxon>Saliceae</taxon>
        <taxon>Salix</taxon>
    </lineage>
</organism>
<dbReference type="Gene3D" id="3.40.50.300">
    <property type="entry name" value="P-loop containing nucleotide triphosphate hydrolases"/>
    <property type="match status" value="2"/>
</dbReference>
<dbReference type="GO" id="GO:0003924">
    <property type="term" value="F:GTPase activity"/>
    <property type="evidence" value="ECO:0007669"/>
    <property type="project" value="TreeGrafter"/>
</dbReference>
<reference evidence="8" key="1">
    <citation type="journal article" date="2019" name="Gigascience">
        <title>De novo genome assembly of the endangered Acer yangbiense, a plant species with extremely small populations endemic to Yunnan Province, China.</title>
        <authorList>
            <person name="Yang J."/>
            <person name="Wariss H.M."/>
            <person name="Tao L."/>
            <person name="Zhang R."/>
            <person name="Yun Q."/>
            <person name="Hollingsworth P."/>
            <person name="Dao Z."/>
            <person name="Luo G."/>
            <person name="Guo H."/>
            <person name="Ma Y."/>
            <person name="Sun W."/>
        </authorList>
    </citation>
    <scope>NUCLEOTIDE SEQUENCE [LARGE SCALE GENOMIC DNA]</scope>
    <source>
        <strain evidence="8">cv. br00</strain>
    </source>
</reference>
<dbReference type="InterPro" id="IPR000897">
    <property type="entry name" value="SRP54_GTPase_dom"/>
</dbReference>
<dbReference type="GO" id="GO:0016020">
    <property type="term" value="C:membrane"/>
    <property type="evidence" value="ECO:0007669"/>
    <property type="project" value="UniProtKB-SubCell"/>
</dbReference>
<sequence length="237" mass="26430">MIAGVNGGGKTTSLGKLAYRLKKAGEKEKVLIVIRTQKFYEYAVEFWLLMMLFTKYQYYLLILLDFLVPPHKFRNEIVLGYTCECSQRTMFRDLTAILMAAGDTFRAATSDQLEIWAERTGFLSQALKKGKEQEFDTVLSDTSGCLHTNYSLMEELIAYKKVVGKIVCGTPNVVGITGFILTKLDGSARSGCVDSVVDELGIPVKFVGVEESVEGLQPSDAGDFLNAIFSKRRSCRR</sequence>
<dbReference type="Proteomes" id="UP000326939">
    <property type="component" value="Chromosome 2"/>
</dbReference>
<evidence type="ECO:0000256" key="4">
    <source>
        <dbReference type="ARBA" id="ARBA00023134"/>
    </source>
</evidence>
<dbReference type="InterPro" id="IPR027417">
    <property type="entry name" value="P-loop_NTPase"/>
</dbReference>
<evidence type="ECO:0000259" key="6">
    <source>
        <dbReference type="SMART" id="SM00962"/>
    </source>
</evidence>
<dbReference type="GO" id="GO:0005525">
    <property type="term" value="F:GTP binding"/>
    <property type="evidence" value="ECO:0007669"/>
    <property type="project" value="UniProtKB-KW"/>
</dbReference>